<evidence type="ECO:0000313" key="5">
    <source>
        <dbReference type="Proteomes" id="UP000019132"/>
    </source>
</evidence>
<dbReference type="SMART" id="SM00164">
    <property type="entry name" value="TBC"/>
    <property type="match status" value="1"/>
</dbReference>
<dbReference type="Gene3D" id="1.10.472.80">
    <property type="entry name" value="Ypt/Rab-GAP domain of gyp1p, domain 3"/>
    <property type="match status" value="1"/>
</dbReference>
<dbReference type="InterPro" id="IPR036116">
    <property type="entry name" value="FN3_sf"/>
</dbReference>
<feature type="region of interest" description="Disordered" evidence="2">
    <location>
        <begin position="624"/>
        <end position="662"/>
    </location>
</feature>
<dbReference type="AlphaFoldDB" id="K3X833"/>
<dbReference type="SUPFAM" id="SSF48403">
    <property type="entry name" value="Ankyrin repeat"/>
    <property type="match status" value="1"/>
</dbReference>
<dbReference type="InterPro" id="IPR000195">
    <property type="entry name" value="Rab-GAP-TBC_dom"/>
</dbReference>
<keyword evidence="5" id="KW-1185">Reference proteome</keyword>
<dbReference type="STRING" id="431595.K3X833"/>
<dbReference type="SMART" id="SM00060">
    <property type="entry name" value="FN3"/>
    <property type="match status" value="1"/>
</dbReference>
<feature type="domain" description="Rab-GAP TBC" evidence="3">
    <location>
        <begin position="767"/>
        <end position="1008"/>
    </location>
</feature>
<dbReference type="EnsemblProtists" id="PYU1_T013382">
    <property type="protein sequence ID" value="PYU1_T013382"/>
    <property type="gene ID" value="PYU1_G013353"/>
</dbReference>
<dbReference type="Pfam" id="PF12796">
    <property type="entry name" value="Ank_2"/>
    <property type="match status" value="1"/>
</dbReference>
<dbReference type="eggNOG" id="KOG0504">
    <property type="taxonomic scope" value="Eukaryota"/>
</dbReference>
<dbReference type="EMBL" id="GL376609">
    <property type="status" value="NOT_ANNOTATED_CDS"/>
    <property type="molecule type" value="Genomic_DNA"/>
</dbReference>
<dbReference type="GO" id="GO:0005096">
    <property type="term" value="F:GTPase activator activity"/>
    <property type="evidence" value="ECO:0007669"/>
    <property type="project" value="TreeGrafter"/>
</dbReference>
<dbReference type="PROSITE" id="PS50086">
    <property type="entry name" value="TBC_RABGAP"/>
    <property type="match status" value="1"/>
</dbReference>
<dbReference type="VEuPathDB" id="FungiDB:PYU1_G013353"/>
<reference evidence="5" key="2">
    <citation type="submission" date="2010-04" db="EMBL/GenBank/DDBJ databases">
        <authorList>
            <person name="Buell R."/>
            <person name="Hamilton J."/>
            <person name="Hostetler J."/>
        </authorList>
    </citation>
    <scope>NUCLEOTIDE SEQUENCE [LARGE SCALE GENOMIC DNA]</scope>
    <source>
        <strain evidence="5">DAOM:BR144</strain>
    </source>
</reference>
<organism evidence="4 5">
    <name type="scientific">Globisporangium ultimum (strain ATCC 200006 / CBS 805.95 / DAOM BR144)</name>
    <name type="common">Pythium ultimum</name>
    <dbReference type="NCBI Taxonomy" id="431595"/>
    <lineage>
        <taxon>Eukaryota</taxon>
        <taxon>Sar</taxon>
        <taxon>Stramenopiles</taxon>
        <taxon>Oomycota</taxon>
        <taxon>Peronosporomycetes</taxon>
        <taxon>Pythiales</taxon>
        <taxon>Pythiaceae</taxon>
        <taxon>Globisporangium</taxon>
    </lineage>
</organism>
<evidence type="ECO:0000256" key="1">
    <source>
        <dbReference type="PROSITE-ProRule" id="PRU00023"/>
    </source>
</evidence>
<dbReference type="Gene3D" id="1.25.40.20">
    <property type="entry name" value="Ankyrin repeat-containing domain"/>
    <property type="match status" value="2"/>
</dbReference>
<dbReference type="InterPro" id="IPR002110">
    <property type="entry name" value="Ankyrin_rpt"/>
</dbReference>
<name>K3X833_GLOUD</name>
<dbReference type="InterPro" id="IPR035969">
    <property type="entry name" value="Rab-GAP_TBC_sf"/>
</dbReference>
<dbReference type="GO" id="GO:0031267">
    <property type="term" value="F:small GTPase binding"/>
    <property type="evidence" value="ECO:0007669"/>
    <property type="project" value="TreeGrafter"/>
</dbReference>
<feature type="repeat" description="ANK" evidence="1">
    <location>
        <begin position="21"/>
        <end position="53"/>
    </location>
</feature>
<dbReference type="Gene3D" id="1.10.8.270">
    <property type="entry name" value="putative rabgap domain of human tbc1 domain family member 14 like domains"/>
    <property type="match status" value="1"/>
</dbReference>
<dbReference type="SUPFAM" id="SSF49265">
    <property type="entry name" value="Fibronectin type III"/>
    <property type="match status" value="1"/>
</dbReference>
<dbReference type="eggNOG" id="KOG2058">
    <property type="taxonomic scope" value="Eukaryota"/>
</dbReference>
<proteinExistence type="predicted"/>
<dbReference type="Pfam" id="PF13637">
    <property type="entry name" value="Ank_4"/>
    <property type="match status" value="1"/>
</dbReference>
<dbReference type="Pfam" id="PF00566">
    <property type="entry name" value="RabGAP-TBC"/>
    <property type="match status" value="1"/>
</dbReference>
<dbReference type="InterPro" id="IPR050302">
    <property type="entry name" value="Rab_GAP_TBC_domain"/>
</dbReference>
<dbReference type="HOGENOM" id="CLU_285684_0_0_1"/>
<dbReference type="PROSITE" id="PS50088">
    <property type="entry name" value="ANK_REPEAT"/>
    <property type="match status" value="2"/>
</dbReference>
<feature type="compositionally biased region" description="Low complexity" evidence="2">
    <location>
        <begin position="652"/>
        <end position="662"/>
    </location>
</feature>
<feature type="repeat" description="ANK" evidence="1">
    <location>
        <begin position="185"/>
        <end position="217"/>
    </location>
</feature>
<dbReference type="SUPFAM" id="SSF47923">
    <property type="entry name" value="Ypt/Rab-GAP domain of gyp1p"/>
    <property type="match status" value="2"/>
</dbReference>
<dbReference type="OMA" id="TIAVHHE"/>
<evidence type="ECO:0000313" key="4">
    <source>
        <dbReference type="EnsemblProtists" id="PYU1_T013382"/>
    </source>
</evidence>
<keyword evidence="1" id="KW-0040">ANK repeat</keyword>
<accession>K3X833</accession>
<dbReference type="Gene3D" id="2.60.40.10">
    <property type="entry name" value="Immunoglobulins"/>
    <property type="match status" value="1"/>
</dbReference>
<dbReference type="PANTHER" id="PTHR47219:SF20">
    <property type="entry name" value="TBC1 DOMAIN FAMILY MEMBER 2B"/>
    <property type="match status" value="1"/>
</dbReference>
<dbReference type="PROSITE" id="PS50297">
    <property type="entry name" value="ANK_REP_REGION"/>
    <property type="match status" value="1"/>
</dbReference>
<dbReference type="CDD" id="cd00063">
    <property type="entry name" value="FN3"/>
    <property type="match status" value="1"/>
</dbReference>
<evidence type="ECO:0000256" key="2">
    <source>
        <dbReference type="SAM" id="MobiDB-lite"/>
    </source>
</evidence>
<dbReference type="PANTHER" id="PTHR47219">
    <property type="entry name" value="RAB GTPASE-ACTIVATING PROTEIN 1-LIKE"/>
    <property type="match status" value="1"/>
</dbReference>
<dbReference type="InterPro" id="IPR036770">
    <property type="entry name" value="Ankyrin_rpt-contain_sf"/>
</dbReference>
<reference evidence="4" key="3">
    <citation type="submission" date="2015-02" db="UniProtKB">
        <authorList>
            <consortium name="EnsemblProtists"/>
        </authorList>
    </citation>
    <scope>IDENTIFICATION</scope>
    <source>
        <strain evidence="4">DAOM BR144</strain>
    </source>
</reference>
<dbReference type="SMART" id="SM00248">
    <property type="entry name" value="ANK"/>
    <property type="match status" value="5"/>
</dbReference>
<dbReference type="Proteomes" id="UP000019132">
    <property type="component" value="Unassembled WGS sequence"/>
</dbReference>
<reference evidence="5" key="1">
    <citation type="journal article" date="2010" name="Genome Biol.">
        <title>Genome sequence of the necrotrophic plant pathogen Pythium ultimum reveals original pathogenicity mechanisms and effector repertoire.</title>
        <authorList>
            <person name="Levesque C.A."/>
            <person name="Brouwer H."/>
            <person name="Cano L."/>
            <person name="Hamilton J.P."/>
            <person name="Holt C."/>
            <person name="Huitema E."/>
            <person name="Raffaele S."/>
            <person name="Robideau G.P."/>
            <person name="Thines M."/>
            <person name="Win J."/>
            <person name="Zerillo M.M."/>
            <person name="Beakes G.W."/>
            <person name="Boore J.L."/>
            <person name="Busam D."/>
            <person name="Dumas B."/>
            <person name="Ferriera S."/>
            <person name="Fuerstenberg S.I."/>
            <person name="Gachon C.M."/>
            <person name="Gaulin E."/>
            <person name="Govers F."/>
            <person name="Grenville-Briggs L."/>
            <person name="Horner N."/>
            <person name="Hostetler J."/>
            <person name="Jiang R.H."/>
            <person name="Johnson J."/>
            <person name="Krajaejun T."/>
            <person name="Lin H."/>
            <person name="Meijer H.J."/>
            <person name="Moore B."/>
            <person name="Morris P."/>
            <person name="Phuntmart V."/>
            <person name="Puiu D."/>
            <person name="Shetty J."/>
            <person name="Stajich J.E."/>
            <person name="Tripathy S."/>
            <person name="Wawra S."/>
            <person name="van West P."/>
            <person name="Whitty B.R."/>
            <person name="Coutinho P.M."/>
            <person name="Henrissat B."/>
            <person name="Martin F."/>
            <person name="Thomas P.D."/>
            <person name="Tyler B.M."/>
            <person name="De Vries R.P."/>
            <person name="Kamoun S."/>
            <person name="Yandell M."/>
            <person name="Tisserat N."/>
            <person name="Buell C.R."/>
        </authorList>
    </citation>
    <scope>NUCLEOTIDE SEQUENCE</scope>
    <source>
        <strain evidence="5">DAOM:BR144</strain>
    </source>
</reference>
<sequence>MTTKSLHSSTVIYVNRYFDSHGKTLLHHACRFGKLQVVNALLYHGVNTTAQCEIGRTAFHDAVSSGNKASTLQVLKILYNHEPTGLNIVDANGTHILHLAAIHGSVDVISWYAKLLSAQAVSQSSPPPSSSPASGMVASMAITSFSGRNLLHYAAYNGRLQVLRWVLSSENEWNFEFSASALDANGYSLLHYAAMGGHLEVCEWLVFHSSTRNDLNIMAKNSEGQTAFDLAKTPDVKTFVAQVSQIPPAPTHIHCIGADSCSLGIAWTVEPHSDLLLREILTPLWFELEYCKKPKGLTSASGLLSMVMLMPSNTPQFIIKWEQVNVCMQSTAREYWLSGLERDTEYLVRIRAVNRNGSSTYSIPNLATSEFVTTGAGGLRRLLGFFPSYGANASSSVASFIGTLHFELLEARHLHVTLNKHERSQKKVVVADHGHFYGLINMELPETLMTTPTHRRQTVPIMRSRSKSGASTRRLYRVRTDNASIQEEMVLSGSLHAFQHPAFQAATTFRVPEASQTTISIEIRHKTHRVDSCVGVVTISLMDLIRGLPAKMQWLALQSEHRNAWLSPRAQQQVKVNEPIRGEVLIRTLFLADGITALPHPTRADVLSASAQELLEDDVETDANYYHDTDGNDSDGDSKSQVTEYRYGPRKSTSASSSSSKFDSMGFRVLDPRVQQRDSVYVSRKVGGKSYQYYKLLQDCVDRRQLKRWREFHHQSHCEHGGENCSNSDACAATNLRRSCTLTVPKQLKCPYEARSSNILRELVWNGVPTSWRPTMYLRMSGALRKSASYPANYFQSLLVRVNRIPNRSTIFSDDEASDDSDADEPADACAGGEFDAVEKQIQVDLQRTFAGNQCWINSSDGQKALERVLLAYAVHNQSLGYCQSMTFIVGRLLCLFQYHQDNDDFDDENGLEALQDCEEQVFWMLAVFCEDFFPSYYTKGMIGLQVDGMVLEFLMRKRLPKVYRHLQQLQTPHIGLLLVTQWLLPICCAVFPSETSFRMMDVLIFEGSHAVFALAIALLRISQYDILAETKDYMQLFRFLKERDMRLYDTPLLLEIAYAEHALLADDIPSLRNEFANVILETN</sequence>
<dbReference type="InterPro" id="IPR003961">
    <property type="entry name" value="FN3_dom"/>
</dbReference>
<dbReference type="InParanoid" id="K3X833"/>
<evidence type="ECO:0000259" key="3">
    <source>
        <dbReference type="PROSITE" id="PS50086"/>
    </source>
</evidence>
<dbReference type="InterPro" id="IPR013783">
    <property type="entry name" value="Ig-like_fold"/>
</dbReference>
<protein>
    <recommendedName>
        <fullName evidence="3">Rab-GAP TBC domain-containing protein</fullName>
    </recommendedName>
</protein>